<dbReference type="SUPFAM" id="SSF88659">
    <property type="entry name" value="Sigma3 and sigma4 domains of RNA polymerase sigma factors"/>
    <property type="match status" value="1"/>
</dbReference>
<evidence type="ECO:0000259" key="8">
    <source>
        <dbReference type="Pfam" id="PF08281"/>
    </source>
</evidence>
<dbReference type="InterPro" id="IPR036388">
    <property type="entry name" value="WH-like_DNA-bd_sf"/>
</dbReference>
<evidence type="ECO:0000313" key="10">
    <source>
        <dbReference type="Proteomes" id="UP000642125"/>
    </source>
</evidence>
<dbReference type="EMBL" id="BONO01000016">
    <property type="protein sequence ID" value="GIG36837.1"/>
    <property type="molecule type" value="Genomic_DNA"/>
</dbReference>
<dbReference type="InterPro" id="IPR032710">
    <property type="entry name" value="NTF2-like_dom_sf"/>
</dbReference>
<feature type="domain" description="RNA polymerase sigma factor 70 region 4 type 2" evidence="8">
    <location>
        <begin position="161"/>
        <end position="211"/>
    </location>
</feature>
<dbReference type="PANTHER" id="PTHR30173:SF43">
    <property type="entry name" value="ECF RNA POLYMERASE SIGMA FACTOR SIGI-RELATED"/>
    <property type="match status" value="1"/>
</dbReference>
<organism evidence="9 10">
    <name type="scientific">Cellulomonas pakistanensis</name>
    <dbReference type="NCBI Taxonomy" id="992287"/>
    <lineage>
        <taxon>Bacteria</taxon>
        <taxon>Bacillati</taxon>
        <taxon>Actinomycetota</taxon>
        <taxon>Actinomycetes</taxon>
        <taxon>Micrococcales</taxon>
        <taxon>Cellulomonadaceae</taxon>
        <taxon>Cellulomonas</taxon>
    </lineage>
</organism>
<dbReference type="InterPro" id="IPR014284">
    <property type="entry name" value="RNA_pol_sigma-70_dom"/>
</dbReference>
<comment type="caution">
    <text evidence="9">The sequence shown here is derived from an EMBL/GenBank/DDBJ whole genome shotgun (WGS) entry which is preliminary data.</text>
</comment>
<dbReference type="GO" id="GO:0003677">
    <property type="term" value="F:DNA binding"/>
    <property type="evidence" value="ECO:0007669"/>
    <property type="project" value="InterPro"/>
</dbReference>
<dbReference type="InterPro" id="IPR013325">
    <property type="entry name" value="RNA_pol_sigma_r2"/>
</dbReference>
<evidence type="ECO:0000256" key="5">
    <source>
        <dbReference type="ARBA" id="ARBA00023163"/>
    </source>
</evidence>
<dbReference type="InterPro" id="IPR013249">
    <property type="entry name" value="RNA_pol_sigma70_r4_t2"/>
</dbReference>
<feature type="domain" description="RNA polymerase sigma-70 region 2" evidence="7">
    <location>
        <begin position="47"/>
        <end position="111"/>
    </location>
</feature>
<evidence type="ECO:0000313" key="9">
    <source>
        <dbReference type="EMBL" id="GIG36837.1"/>
    </source>
</evidence>
<evidence type="ECO:0000256" key="2">
    <source>
        <dbReference type="ARBA" id="ARBA00011344"/>
    </source>
</evidence>
<dbReference type="Pfam" id="PF08281">
    <property type="entry name" value="Sigma70_r4_2"/>
    <property type="match status" value="1"/>
</dbReference>
<comment type="similarity">
    <text evidence="1">Belongs to the sigma-70 factor family. ECF subfamily.</text>
</comment>
<dbReference type="SUPFAM" id="SSF88946">
    <property type="entry name" value="Sigma2 domain of RNA polymerase sigma factors"/>
    <property type="match status" value="1"/>
</dbReference>
<dbReference type="Proteomes" id="UP000642125">
    <property type="component" value="Unassembled WGS sequence"/>
</dbReference>
<dbReference type="SUPFAM" id="SSF54427">
    <property type="entry name" value="NTF2-like"/>
    <property type="match status" value="1"/>
</dbReference>
<keyword evidence="5" id="KW-0804">Transcription</keyword>
<accession>A0A919U7C2</accession>
<evidence type="ECO:0000256" key="6">
    <source>
        <dbReference type="SAM" id="MobiDB-lite"/>
    </source>
</evidence>
<gene>
    <name evidence="9" type="ORF">Cpa01nite_22180</name>
</gene>
<dbReference type="NCBIfam" id="TIGR02937">
    <property type="entry name" value="sigma70-ECF"/>
    <property type="match status" value="1"/>
</dbReference>
<evidence type="ECO:0000256" key="3">
    <source>
        <dbReference type="ARBA" id="ARBA00023015"/>
    </source>
</evidence>
<keyword evidence="3" id="KW-0805">Transcription regulation</keyword>
<comment type="subunit">
    <text evidence="2">Interacts transiently with the RNA polymerase catalytic core formed by RpoA, RpoB, RpoC and RpoZ (2 alpha, 1 beta, 1 beta' and 1 omega subunit) to form the RNA polymerase holoenzyme that can initiate transcription.</text>
</comment>
<dbReference type="Gene3D" id="1.10.1740.10">
    <property type="match status" value="1"/>
</dbReference>
<dbReference type="Pfam" id="PF04542">
    <property type="entry name" value="Sigma70_r2"/>
    <property type="match status" value="1"/>
</dbReference>
<keyword evidence="4" id="KW-0731">Sigma factor</keyword>
<keyword evidence="10" id="KW-1185">Reference proteome</keyword>
<dbReference type="Gene3D" id="1.10.10.10">
    <property type="entry name" value="Winged helix-like DNA-binding domain superfamily/Winged helix DNA-binding domain"/>
    <property type="match status" value="1"/>
</dbReference>
<protein>
    <submittedName>
        <fullName evidence="9">RNA polymerase sigma24 factor</fullName>
    </submittedName>
</protein>
<dbReference type="AlphaFoldDB" id="A0A919U7C2"/>
<dbReference type="PANTHER" id="PTHR30173">
    <property type="entry name" value="SIGMA 19 FACTOR"/>
    <property type="match status" value="1"/>
</dbReference>
<evidence type="ECO:0000256" key="4">
    <source>
        <dbReference type="ARBA" id="ARBA00023082"/>
    </source>
</evidence>
<dbReference type="NCBIfam" id="NF007214">
    <property type="entry name" value="PRK09636.1"/>
    <property type="match status" value="1"/>
</dbReference>
<name>A0A919U7C2_9CELL</name>
<dbReference type="GO" id="GO:0006352">
    <property type="term" value="P:DNA-templated transcription initiation"/>
    <property type="evidence" value="ECO:0007669"/>
    <property type="project" value="InterPro"/>
</dbReference>
<dbReference type="InterPro" id="IPR013324">
    <property type="entry name" value="RNA_pol_sigma_r3/r4-like"/>
</dbReference>
<proteinExistence type="inferred from homology"/>
<dbReference type="InterPro" id="IPR007627">
    <property type="entry name" value="RNA_pol_sigma70_r2"/>
</dbReference>
<feature type="region of interest" description="Disordered" evidence="6">
    <location>
        <begin position="1"/>
        <end position="32"/>
    </location>
</feature>
<reference evidence="9" key="1">
    <citation type="submission" date="2021-01" db="EMBL/GenBank/DDBJ databases">
        <title>Whole genome shotgun sequence of Cellulomonas pakistanensis NBRC 110800.</title>
        <authorList>
            <person name="Komaki H."/>
            <person name="Tamura T."/>
        </authorList>
    </citation>
    <scope>NUCLEOTIDE SEQUENCE</scope>
    <source>
        <strain evidence="9">NBRC 110800</strain>
    </source>
</reference>
<evidence type="ECO:0000256" key="1">
    <source>
        <dbReference type="ARBA" id="ARBA00010641"/>
    </source>
</evidence>
<dbReference type="GO" id="GO:0016987">
    <property type="term" value="F:sigma factor activity"/>
    <property type="evidence" value="ECO:0007669"/>
    <property type="project" value="UniProtKB-KW"/>
</dbReference>
<dbReference type="InterPro" id="IPR052704">
    <property type="entry name" value="ECF_Sigma-70_Domain"/>
</dbReference>
<sequence length="341" mass="36297">MTGDGEDTGTMRKRVPDDRSLGTGAVPGPAVGAPAVPATDALPDVLAERRRLLAIGYRMLGTLAEAEDAVQETYVRWYRMTDEERAAVRNPQGWLTRVMSRVCLDVLGSARARRERYVGEWLPEPVPSDLFSGAVGRPRPPGSADGDPLDRVSLDEEVSTALLVVMEAMTPAERVAFVLHDVFALPFDEIAAAVGRSPAAVRQLATSARRRVRAHGAEPGRGTREHDEVMAAFAAAASGGDLAALTGLLDPSVTLRSDGGGVVTAARRPVLGVSNVARFLLGVLQKRPSAVLAARRTGDGLAFAVEDAGRVQALVNAQVRDGRITDLWLQVNPQKLTSWSG</sequence>
<evidence type="ECO:0000259" key="7">
    <source>
        <dbReference type="Pfam" id="PF04542"/>
    </source>
</evidence>